<protein>
    <recommendedName>
        <fullName evidence="2">DUF11 domain-containing protein</fullName>
    </recommendedName>
</protein>
<gene>
    <name evidence="1" type="ORF">S06H3_02936</name>
</gene>
<proteinExistence type="predicted"/>
<dbReference type="EMBL" id="BARV01000911">
    <property type="protein sequence ID" value="GAH90443.1"/>
    <property type="molecule type" value="Genomic_DNA"/>
</dbReference>
<dbReference type="AlphaFoldDB" id="X1L8H0"/>
<comment type="caution">
    <text evidence="1">The sequence shown here is derived from an EMBL/GenBank/DDBJ whole genome shotgun (WGS) entry which is preliminary data.</text>
</comment>
<evidence type="ECO:0008006" key="2">
    <source>
        <dbReference type="Google" id="ProtNLM"/>
    </source>
</evidence>
<reference evidence="1" key="1">
    <citation type="journal article" date="2014" name="Front. Microbiol.">
        <title>High frequency of phylogenetically diverse reductive dehalogenase-homologous genes in deep subseafloor sedimentary metagenomes.</title>
        <authorList>
            <person name="Kawai M."/>
            <person name="Futagami T."/>
            <person name="Toyoda A."/>
            <person name="Takaki Y."/>
            <person name="Nishi S."/>
            <person name="Hori S."/>
            <person name="Arai W."/>
            <person name="Tsubouchi T."/>
            <person name="Morono Y."/>
            <person name="Uchiyama I."/>
            <person name="Ito T."/>
            <person name="Fujiyama A."/>
            <person name="Inagaki F."/>
            <person name="Takami H."/>
        </authorList>
    </citation>
    <scope>NUCLEOTIDE SEQUENCE</scope>
    <source>
        <strain evidence="1">Expedition CK06-06</strain>
    </source>
</reference>
<evidence type="ECO:0000313" key="1">
    <source>
        <dbReference type="EMBL" id="GAH90443.1"/>
    </source>
</evidence>
<name>X1L8H0_9ZZZZ</name>
<organism evidence="1">
    <name type="scientific">marine sediment metagenome</name>
    <dbReference type="NCBI Taxonomy" id="412755"/>
    <lineage>
        <taxon>unclassified sequences</taxon>
        <taxon>metagenomes</taxon>
        <taxon>ecological metagenomes</taxon>
    </lineage>
</organism>
<sequence length="196" mass="22148">INPSGTYLLFSIITDTTGDTLAQAQTTFDIEQSSGYMMALSGMIEALPTVVTRPNDFLLSYSVTNIGNIDLDTLIIKEVIVDAALQSMIYSRIDTISLPINGTVLHDSLFSSLSFDFGDYILGLYAVLPINWPAYKNKAITSIYDLPEFLGKTVYCILIRVLEPNMVWDRILFTYYFDSFRTIRIVWKNKIEIILV</sequence>
<accession>X1L8H0</accession>
<feature type="non-terminal residue" evidence="1">
    <location>
        <position position="1"/>
    </location>
</feature>